<keyword evidence="6" id="KW-0333">Golgi apparatus</keyword>
<accession>X6MPS8</accession>
<dbReference type="Proteomes" id="UP000023152">
    <property type="component" value="Unassembled WGS sequence"/>
</dbReference>
<comment type="similarity">
    <text evidence="3 9">Belongs to the adaptor complexes small subunit family.</text>
</comment>
<evidence type="ECO:0000256" key="3">
    <source>
        <dbReference type="ARBA" id="ARBA00006972"/>
    </source>
</evidence>
<dbReference type="PIRSF" id="PIRSF015588">
    <property type="entry name" value="AP_complex_sigma"/>
    <property type="match status" value="1"/>
</dbReference>
<dbReference type="OrthoDB" id="371463at2759"/>
<organism evidence="12 13">
    <name type="scientific">Reticulomyxa filosa</name>
    <dbReference type="NCBI Taxonomy" id="46433"/>
    <lineage>
        <taxon>Eukaryota</taxon>
        <taxon>Sar</taxon>
        <taxon>Rhizaria</taxon>
        <taxon>Retaria</taxon>
        <taxon>Foraminifera</taxon>
        <taxon>Monothalamids</taxon>
        <taxon>Reticulomyxidae</taxon>
        <taxon>Reticulomyxa</taxon>
    </lineage>
</organism>
<evidence type="ECO:0000256" key="7">
    <source>
        <dbReference type="ARBA" id="ARBA00023136"/>
    </source>
</evidence>
<dbReference type="EMBL" id="ASPP01019467">
    <property type="protein sequence ID" value="ETO15100.1"/>
    <property type="molecule type" value="Genomic_DNA"/>
</dbReference>
<evidence type="ECO:0000256" key="10">
    <source>
        <dbReference type="SAM" id="Coils"/>
    </source>
</evidence>
<reference evidence="12 13" key="1">
    <citation type="journal article" date="2013" name="Curr. Biol.">
        <title>The Genome of the Foraminiferan Reticulomyxa filosa.</title>
        <authorList>
            <person name="Glockner G."/>
            <person name="Hulsmann N."/>
            <person name="Schleicher M."/>
            <person name="Noegel A.A."/>
            <person name="Eichinger L."/>
            <person name="Gallinger C."/>
            <person name="Pawlowski J."/>
            <person name="Sierra R."/>
            <person name="Euteneuer U."/>
            <person name="Pillet L."/>
            <person name="Moustafa A."/>
            <person name="Platzer M."/>
            <person name="Groth M."/>
            <person name="Szafranski K."/>
            <person name="Schliwa M."/>
        </authorList>
    </citation>
    <scope>NUCLEOTIDE SEQUENCE [LARGE SCALE GENOMIC DNA]</scope>
</reference>
<dbReference type="SUPFAM" id="SSF64356">
    <property type="entry name" value="SNARE-like"/>
    <property type="match status" value="1"/>
</dbReference>
<dbReference type="PROSITE" id="PS00989">
    <property type="entry name" value="CLAT_ADAPTOR_S"/>
    <property type="match status" value="1"/>
</dbReference>
<keyword evidence="4 9" id="KW-0813">Transport</keyword>
<keyword evidence="7 9" id="KW-0472">Membrane</keyword>
<dbReference type="FunFam" id="3.30.450.60:FF:000007">
    <property type="entry name" value="AP complex subunit sigma"/>
    <property type="match status" value="1"/>
</dbReference>
<keyword evidence="5 9" id="KW-0653">Protein transport</keyword>
<comment type="subcellular location">
    <subcellularLocation>
        <location evidence="2">Cytoplasmic vesicle</location>
        <location evidence="2">Clathrin-coated vesicle membrane</location>
    </subcellularLocation>
    <subcellularLocation>
        <location evidence="1">Golgi apparatus</location>
    </subcellularLocation>
</comment>
<evidence type="ECO:0000313" key="13">
    <source>
        <dbReference type="Proteomes" id="UP000023152"/>
    </source>
</evidence>
<dbReference type="InterPro" id="IPR022775">
    <property type="entry name" value="AP_mu_sigma_su"/>
</dbReference>
<dbReference type="GO" id="GO:0030121">
    <property type="term" value="C:AP-1 adaptor complex"/>
    <property type="evidence" value="ECO:0007669"/>
    <property type="project" value="InterPro"/>
</dbReference>
<dbReference type="GO" id="GO:0016482">
    <property type="term" value="P:cytosolic transport"/>
    <property type="evidence" value="ECO:0007669"/>
    <property type="project" value="UniProtKB-ARBA"/>
</dbReference>
<dbReference type="GO" id="GO:0005829">
    <property type="term" value="C:cytosol"/>
    <property type="evidence" value="ECO:0007669"/>
    <property type="project" value="GOC"/>
</dbReference>
<evidence type="ECO:0000256" key="5">
    <source>
        <dbReference type="ARBA" id="ARBA00022927"/>
    </source>
</evidence>
<dbReference type="PANTHER" id="PTHR11753">
    <property type="entry name" value="ADAPTOR COMPLEXES SMALL SUBUNIT FAMILY"/>
    <property type="match status" value="1"/>
</dbReference>
<dbReference type="AlphaFoldDB" id="X6MPS8"/>
<protein>
    <recommendedName>
        <fullName evidence="9">AP complex subunit sigma</fullName>
    </recommendedName>
</protein>
<evidence type="ECO:0000313" key="12">
    <source>
        <dbReference type="EMBL" id="ETO15100.1"/>
    </source>
</evidence>
<dbReference type="Pfam" id="PF01217">
    <property type="entry name" value="Clat_adaptor_s"/>
    <property type="match status" value="1"/>
</dbReference>
<evidence type="ECO:0000256" key="8">
    <source>
        <dbReference type="ARBA" id="ARBA00023329"/>
    </source>
</evidence>
<keyword evidence="8" id="KW-0968">Cytoplasmic vesicle</keyword>
<feature type="domain" description="AP complex mu/sigma subunit" evidence="11">
    <location>
        <begin position="1"/>
        <end position="141"/>
    </location>
</feature>
<dbReference type="InterPro" id="IPR044733">
    <property type="entry name" value="AP1_sigma"/>
</dbReference>
<dbReference type="InterPro" id="IPR000804">
    <property type="entry name" value="Clathrin_sm-chain_CS"/>
</dbReference>
<gene>
    <name evidence="12" type="ORF">RFI_22264</name>
</gene>
<dbReference type="Gene3D" id="3.30.450.60">
    <property type="match status" value="1"/>
</dbReference>
<evidence type="ECO:0000256" key="4">
    <source>
        <dbReference type="ARBA" id="ARBA00022448"/>
    </source>
</evidence>
<dbReference type="GO" id="GO:0006886">
    <property type="term" value="P:intracellular protein transport"/>
    <property type="evidence" value="ECO:0007669"/>
    <property type="project" value="UniProtKB-UniRule"/>
</dbReference>
<dbReference type="GO" id="GO:0035615">
    <property type="term" value="F:clathrin adaptor activity"/>
    <property type="evidence" value="ECO:0007669"/>
    <property type="project" value="InterPro"/>
</dbReference>
<dbReference type="InterPro" id="IPR016635">
    <property type="entry name" value="AP_complex_ssu"/>
</dbReference>
<evidence type="ECO:0000256" key="2">
    <source>
        <dbReference type="ARBA" id="ARBA00004640"/>
    </source>
</evidence>
<evidence type="ECO:0000259" key="11">
    <source>
        <dbReference type="Pfam" id="PF01217"/>
    </source>
</evidence>
<dbReference type="OMA" id="KAYHILD"/>
<dbReference type="InterPro" id="IPR011012">
    <property type="entry name" value="Longin-like_dom_sf"/>
</dbReference>
<evidence type="ECO:0000256" key="9">
    <source>
        <dbReference type="PIRNR" id="PIRNR015588"/>
    </source>
</evidence>
<evidence type="ECO:0000256" key="6">
    <source>
        <dbReference type="ARBA" id="ARBA00023034"/>
    </source>
</evidence>
<keyword evidence="13" id="KW-1185">Reference proteome</keyword>
<comment type="caution">
    <text evidence="12">The sequence shown here is derived from an EMBL/GenBank/DDBJ whole genome shotgun (WGS) entry which is preliminary data.</text>
</comment>
<sequence length="166" mass="19993">MIRFVVLQNRQGKTRLAKWFIPDFTQKEKQKALREIGHMVTSREKNKCNFLQWREYTLVYKRYASLYFVMCIGDKDNEILAMELIHQYVEVLDSYFGNVCELDLIFNFDKAHYMLDEIVLAGQIQETSKREVIRVMKQQDDLEQKINDEKKQSASFRKKYINDIFQ</sequence>
<name>X6MPS8_RETFI</name>
<feature type="coiled-coil region" evidence="10">
    <location>
        <begin position="132"/>
        <end position="159"/>
    </location>
</feature>
<evidence type="ECO:0000256" key="1">
    <source>
        <dbReference type="ARBA" id="ARBA00004555"/>
    </source>
</evidence>
<proteinExistence type="inferred from homology"/>
<dbReference type="CDD" id="cd14831">
    <property type="entry name" value="AP1_sigma"/>
    <property type="match status" value="1"/>
</dbReference>
<keyword evidence="10" id="KW-0175">Coiled coil</keyword>